<gene>
    <name evidence="10" type="primary">rnfD</name>
    <name evidence="11" type="ORF">SAMN05421721_101191</name>
</gene>
<dbReference type="NCBIfam" id="TIGR01946">
    <property type="entry name" value="rnfD"/>
    <property type="match status" value="1"/>
</dbReference>
<dbReference type="STRING" id="195064.SAMN05421721_101191"/>
<dbReference type="PANTHER" id="PTHR30578">
    <property type="entry name" value="ELECTRON TRANSPORT COMPLEX PROTEIN RNFD"/>
    <property type="match status" value="1"/>
</dbReference>
<comment type="cofactor">
    <cofactor evidence="10">
        <name>FMN</name>
        <dbReference type="ChEBI" id="CHEBI:58210"/>
    </cofactor>
</comment>
<keyword evidence="9 10" id="KW-0472">Membrane</keyword>
<comment type="subunit">
    <text evidence="10">The complex is composed of six subunits: RnfA, RnfB, RnfC, RnfD, RnfE and RnfG.</text>
</comment>
<keyword evidence="10" id="KW-1003">Cell membrane</keyword>
<keyword evidence="5 10" id="KW-0812">Transmembrane</keyword>
<dbReference type="RefSeq" id="WP_090483321.1">
    <property type="nucleotide sequence ID" value="NZ_FOUO01000001.1"/>
</dbReference>
<keyword evidence="8 10" id="KW-1133">Transmembrane helix</keyword>
<dbReference type="GO" id="GO:0055085">
    <property type="term" value="P:transmembrane transport"/>
    <property type="evidence" value="ECO:0007669"/>
    <property type="project" value="InterPro"/>
</dbReference>
<protein>
    <recommendedName>
        <fullName evidence="10">Ion-translocating oxidoreductase complex subunit D</fullName>
        <ecNumber evidence="10">7.-.-.-</ecNumber>
    </recommendedName>
    <alternativeName>
        <fullName evidence="10">Rnf electron transport complex subunit D</fullName>
    </alternativeName>
</protein>
<sequence>MRFKTFTSPHMSPVRSVHRVMRQVLYGLLPGTAAMAWFFGWGVLVNVLLAVAVALATETLMLLLRRRPVRPFITDLSAVVAGWLFALAIPPLTPWWITLVGVAFAMAVAKHLYGGLGYNPFNPAMIGYVVAVISFPREMTLWIPPGTLADPAFTFSETLGIIFQGQLPAGLTWDAVTSATPLDRIQSGLGLGQPLGEIRDSSPFGFVAGRGWEWINLAFLAGGLWLLHRRVITWQAPAGMLGALFLISGLFWLMDPAAYPDPLFQLFSGAAMLGAFFIATDPVSGSATPRGRLIFGAGVGLLVFVIRSWGAYAEGVAFAVLLMNMMAPTIDQYTQPRVFGQRARGQEDRG</sequence>
<reference evidence="11 12" key="1">
    <citation type="submission" date="2016-10" db="EMBL/GenBank/DDBJ databases">
        <authorList>
            <person name="de Groot N.N."/>
        </authorList>
    </citation>
    <scope>NUCLEOTIDE SEQUENCE [LARGE SCALE GENOMIC DNA]</scope>
    <source>
        <strain evidence="11 12">DSM 4180</strain>
    </source>
</reference>
<evidence type="ECO:0000256" key="3">
    <source>
        <dbReference type="ARBA" id="ARBA00022630"/>
    </source>
</evidence>
<comment type="function">
    <text evidence="10">Part of a membrane-bound complex that couples electron transfer with translocation of ions across the membrane.</text>
</comment>
<evidence type="ECO:0000256" key="7">
    <source>
        <dbReference type="ARBA" id="ARBA00022982"/>
    </source>
</evidence>
<dbReference type="OrthoDB" id="9776359at2"/>
<dbReference type="GO" id="GO:0005886">
    <property type="term" value="C:plasma membrane"/>
    <property type="evidence" value="ECO:0007669"/>
    <property type="project" value="UniProtKB-SubCell"/>
</dbReference>
<dbReference type="InterPro" id="IPR004338">
    <property type="entry name" value="NqrB/RnfD"/>
</dbReference>
<keyword evidence="4 10" id="KW-0288">FMN</keyword>
<feature type="transmembrane region" description="Helical" evidence="10">
    <location>
        <begin position="71"/>
        <end position="89"/>
    </location>
</feature>
<dbReference type="NCBIfam" id="NF002011">
    <property type="entry name" value="PRK00816.1"/>
    <property type="match status" value="1"/>
</dbReference>
<dbReference type="Proteomes" id="UP000199556">
    <property type="component" value="Unassembled WGS sequence"/>
</dbReference>
<accession>A0A1I4PDP6</accession>
<dbReference type="AlphaFoldDB" id="A0A1I4PDP6"/>
<evidence type="ECO:0000313" key="11">
    <source>
        <dbReference type="EMBL" id="SFM25745.1"/>
    </source>
</evidence>
<dbReference type="GO" id="GO:0022900">
    <property type="term" value="P:electron transport chain"/>
    <property type="evidence" value="ECO:0007669"/>
    <property type="project" value="UniProtKB-UniRule"/>
</dbReference>
<evidence type="ECO:0000256" key="8">
    <source>
        <dbReference type="ARBA" id="ARBA00022989"/>
    </source>
</evidence>
<feature type="transmembrane region" description="Helical" evidence="10">
    <location>
        <begin position="234"/>
        <end position="252"/>
    </location>
</feature>
<feature type="modified residue" description="FMN phosphoryl threonine" evidence="10">
    <location>
        <position position="180"/>
    </location>
</feature>
<evidence type="ECO:0000256" key="2">
    <source>
        <dbReference type="ARBA" id="ARBA00022553"/>
    </source>
</evidence>
<evidence type="ECO:0000256" key="10">
    <source>
        <dbReference type="HAMAP-Rule" id="MF_00462"/>
    </source>
</evidence>
<dbReference type="HAMAP" id="MF_00462">
    <property type="entry name" value="RsxD_RnfD"/>
    <property type="match status" value="1"/>
</dbReference>
<keyword evidence="6 10" id="KW-1278">Translocase</keyword>
<evidence type="ECO:0000256" key="5">
    <source>
        <dbReference type="ARBA" id="ARBA00022692"/>
    </source>
</evidence>
<keyword evidence="1 10" id="KW-0813">Transport</keyword>
<evidence type="ECO:0000256" key="9">
    <source>
        <dbReference type="ARBA" id="ARBA00023136"/>
    </source>
</evidence>
<proteinExistence type="inferred from homology"/>
<dbReference type="PANTHER" id="PTHR30578:SF0">
    <property type="entry name" value="ION-TRANSLOCATING OXIDOREDUCTASE COMPLEX SUBUNIT D"/>
    <property type="match status" value="1"/>
</dbReference>
<dbReference type="EC" id="7.-.-.-" evidence="10"/>
<comment type="subcellular location">
    <subcellularLocation>
        <location evidence="10">Cell inner membrane</location>
        <topology evidence="10">Multi-pass membrane protein</topology>
    </subcellularLocation>
</comment>
<evidence type="ECO:0000256" key="4">
    <source>
        <dbReference type="ARBA" id="ARBA00022643"/>
    </source>
</evidence>
<dbReference type="InterPro" id="IPR011303">
    <property type="entry name" value="RnfD_bac"/>
</dbReference>
<keyword evidence="2 10" id="KW-0597">Phosphoprotein</keyword>
<keyword evidence="3 10" id="KW-0285">Flavoprotein</keyword>
<evidence type="ECO:0000256" key="6">
    <source>
        <dbReference type="ARBA" id="ARBA00022967"/>
    </source>
</evidence>
<comment type="caution">
    <text evidence="10">Lacks conserved residue(s) required for the propagation of feature annotation.</text>
</comment>
<organism evidence="11 12">
    <name type="scientific">Ectothiorhodospira mobilis</name>
    <dbReference type="NCBI Taxonomy" id="195064"/>
    <lineage>
        <taxon>Bacteria</taxon>
        <taxon>Pseudomonadati</taxon>
        <taxon>Pseudomonadota</taxon>
        <taxon>Gammaproteobacteria</taxon>
        <taxon>Chromatiales</taxon>
        <taxon>Ectothiorhodospiraceae</taxon>
        <taxon>Ectothiorhodospira</taxon>
    </lineage>
</organism>
<keyword evidence="7 10" id="KW-0249">Electron transport</keyword>
<evidence type="ECO:0000313" key="12">
    <source>
        <dbReference type="Proteomes" id="UP000199556"/>
    </source>
</evidence>
<feature type="transmembrane region" description="Helical" evidence="10">
    <location>
        <begin position="264"/>
        <end position="281"/>
    </location>
</feature>
<feature type="transmembrane region" description="Helical" evidence="10">
    <location>
        <begin position="293"/>
        <end position="310"/>
    </location>
</feature>
<keyword evidence="10" id="KW-0997">Cell inner membrane</keyword>
<comment type="similarity">
    <text evidence="10">Belongs to the NqrB/RnfD family.</text>
</comment>
<dbReference type="EMBL" id="FOUO01000001">
    <property type="protein sequence ID" value="SFM25745.1"/>
    <property type="molecule type" value="Genomic_DNA"/>
</dbReference>
<evidence type="ECO:0000256" key="1">
    <source>
        <dbReference type="ARBA" id="ARBA00022448"/>
    </source>
</evidence>
<keyword evidence="12" id="KW-1185">Reference proteome</keyword>
<name>A0A1I4PDP6_ECTMO</name>
<dbReference type="Pfam" id="PF03116">
    <property type="entry name" value="NQR2_RnfD_RnfE"/>
    <property type="match status" value="1"/>
</dbReference>